<dbReference type="Proteomes" id="UP000243451">
    <property type="component" value="Unassembled WGS sequence"/>
</dbReference>
<dbReference type="EMBL" id="PPSK01000044">
    <property type="protein sequence ID" value="POB00764.1"/>
    <property type="molecule type" value="Genomic_DNA"/>
</dbReference>
<accession>A0A2P4EQ72</accession>
<name>A0A2P4EQ72_9GAMM</name>
<organism evidence="1 2">
    <name type="scientific">Halopseudomonas oceani</name>
    <dbReference type="NCBI Taxonomy" id="1708783"/>
    <lineage>
        <taxon>Bacteria</taxon>
        <taxon>Pseudomonadati</taxon>
        <taxon>Pseudomonadota</taxon>
        <taxon>Gammaproteobacteria</taxon>
        <taxon>Pseudomonadales</taxon>
        <taxon>Pseudomonadaceae</taxon>
        <taxon>Halopseudomonas</taxon>
    </lineage>
</organism>
<keyword evidence="2" id="KW-1185">Reference proteome</keyword>
<reference evidence="1 2" key="1">
    <citation type="submission" date="2018-01" db="EMBL/GenBank/DDBJ databases">
        <title>Draft genome of the type strain Pseudomonas oceani DSM 100277 isolated from the deep water in Okinawa trough, northwestern Pacific Ocean.</title>
        <authorList>
            <person name="Gomila M."/>
            <person name="Mulet M."/>
            <person name="Garcia-Valdes E."/>
            <person name="Lalucat J."/>
        </authorList>
    </citation>
    <scope>NUCLEOTIDE SEQUENCE [LARGE SCALE GENOMIC DNA]</scope>
    <source>
        <strain evidence="1 2">DSM 100277</strain>
    </source>
</reference>
<sequence length="86" mass="9787">MATSLLGCPSMFFQTYLKQRTFTMRQLLTNNTLRYLCLLVLLILVLPEAHACRGRSVENKLFFTNLPDPLPDADVVAKVILLDVFI</sequence>
<proteinExistence type="predicted"/>
<gene>
    <name evidence="1" type="ORF">C1949_19065</name>
</gene>
<evidence type="ECO:0000313" key="1">
    <source>
        <dbReference type="EMBL" id="POB00764.1"/>
    </source>
</evidence>
<comment type="caution">
    <text evidence="1">The sequence shown here is derived from an EMBL/GenBank/DDBJ whole genome shotgun (WGS) entry which is preliminary data.</text>
</comment>
<evidence type="ECO:0000313" key="2">
    <source>
        <dbReference type="Proteomes" id="UP000243451"/>
    </source>
</evidence>
<feature type="non-terminal residue" evidence="1">
    <location>
        <position position="86"/>
    </location>
</feature>
<protein>
    <submittedName>
        <fullName evidence="1">Uncharacterized protein</fullName>
    </submittedName>
</protein>
<dbReference type="AlphaFoldDB" id="A0A2P4EQ72"/>